<dbReference type="InterPro" id="IPR013106">
    <property type="entry name" value="Ig_V-set"/>
</dbReference>
<reference evidence="4" key="1">
    <citation type="journal article" date="2023" name="Science">
        <title>Genome structures resolve the early diversification of teleost fishes.</title>
        <authorList>
            <person name="Parey E."/>
            <person name="Louis A."/>
            <person name="Montfort J."/>
            <person name="Bouchez O."/>
            <person name="Roques C."/>
            <person name="Iampietro C."/>
            <person name="Lluch J."/>
            <person name="Castinel A."/>
            <person name="Donnadieu C."/>
            <person name="Desvignes T."/>
            <person name="Floi Bucao C."/>
            <person name="Jouanno E."/>
            <person name="Wen M."/>
            <person name="Mejri S."/>
            <person name="Dirks R."/>
            <person name="Jansen H."/>
            <person name="Henkel C."/>
            <person name="Chen W.J."/>
            <person name="Zahm M."/>
            <person name="Cabau C."/>
            <person name="Klopp C."/>
            <person name="Thompson A.W."/>
            <person name="Robinson-Rechavi M."/>
            <person name="Braasch I."/>
            <person name="Lecointre G."/>
            <person name="Bobe J."/>
            <person name="Postlethwait J.H."/>
            <person name="Berthelot C."/>
            <person name="Roest Crollius H."/>
            <person name="Guiguen Y."/>
        </authorList>
    </citation>
    <scope>NUCLEOTIDE SEQUENCE</scope>
    <source>
        <strain evidence="4">Concon-B</strain>
    </source>
</reference>
<feature type="domain" description="Ig-like" evidence="3">
    <location>
        <begin position="3"/>
        <end position="101"/>
    </location>
</feature>
<sequence length="388" mass="44418">MMPQVLYLLLFFLSSTDSVSCSVLFARTGEKVTLQCQCSKSAGCYDEFVRWVQMNSNESLKVINTTCQESQCRFASKRLNDDLVALTIRQVEPGDSGRYYCGEHLSSYLQFNGNGSVLKVGDVWMNHSAVHMLMEWMGEGGSPELALNETHTSNSSDELVSEWMNKADANSNSDRSEVPQHTELRCVVTGLSAPWVNILWRSSQESWEKAGQTWSFTDTGRGYRVESRLRIGLKVKSDWEYEYENENSYRVQQLNLDRMVDMDEELWCEVQVGVNSTVQSPKFSFLQQTHTDPEWCDKLLYGEIALCALCVCLLTLLLCHCLQHKHKGSEPPATEVSPTSDSYRDVYSGITYAQLDIKKKPRTERKQRQAQNQQEHSLVYSEVRYKHQ</sequence>
<dbReference type="PROSITE" id="PS50835">
    <property type="entry name" value="IG_LIKE"/>
    <property type="match status" value="1"/>
</dbReference>
<evidence type="ECO:0000256" key="2">
    <source>
        <dbReference type="SAM" id="SignalP"/>
    </source>
</evidence>
<dbReference type="SMART" id="SM00409">
    <property type="entry name" value="IG"/>
    <property type="match status" value="1"/>
</dbReference>
<evidence type="ECO:0000259" key="3">
    <source>
        <dbReference type="PROSITE" id="PS50835"/>
    </source>
</evidence>
<comment type="caution">
    <text evidence="4">The sequence shown here is derived from an EMBL/GenBank/DDBJ whole genome shotgun (WGS) entry which is preliminary data.</text>
</comment>
<dbReference type="Pfam" id="PF07686">
    <property type="entry name" value="V-set"/>
    <property type="match status" value="1"/>
</dbReference>
<protein>
    <recommendedName>
        <fullName evidence="3">Ig-like domain-containing protein</fullName>
    </recommendedName>
</protein>
<dbReference type="InterPro" id="IPR013783">
    <property type="entry name" value="Ig-like_fold"/>
</dbReference>
<name>A0A9Q1E1F1_CONCO</name>
<feature type="chain" id="PRO_5040181281" description="Ig-like domain-containing protein" evidence="2">
    <location>
        <begin position="22"/>
        <end position="388"/>
    </location>
</feature>
<proteinExistence type="predicted"/>
<gene>
    <name evidence="4" type="ORF">COCON_G00005460</name>
</gene>
<dbReference type="EMBL" id="JAFJMO010000001">
    <property type="protein sequence ID" value="KAJ8287887.1"/>
    <property type="molecule type" value="Genomic_DNA"/>
</dbReference>
<dbReference type="InterPro" id="IPR036179">
    <property type="entry name" value="Ig-like_dom_sf"/>
</dbReference>
<organism evidence="4 5">
    <name type="scientific">Conger conger</name>
    <name type="common">Conger eel</name>
    <name type="synonym">Muraena conger</name>
    <dbReference type="NCBI Taxonomy" id="82655"/>
    <lineage>
        <taxon>Eukaryota</taxon>
        <taxon>Metazoa</taxon>
        <taxon>Chordata</taxon>
        <taxon>Craniata</taxon>
        <taxon>Vertebrata</taxon>
        <taxon>Euteleostomi</taxon>
        <taxon>Actinopterygii</taxon>
        <taxon>Neopterygii</taxon>
        <taxon>Teleostei</taxon>
        <taxon>Anguilliformes</taxon>
        <taxon>Congridae</taxon>
        <taxon>Conger</taxon>
    </lineage>
</organism>
<evidence type="ECO:0000313" key="5">
    <source>
        <dbReference type="Proteomes" id="UP001152803"/>
    </source>
</evidence>
<dbReference type="OrthoDB" id="8939769at2759"/>
<feature type="region of interest" description="Disordered" evidence="1">
    <location>
        <begin position="360"/>
        <end position="388"/>
    </location>
</feature>
<keyword evidence="5" id="KW-1185">Reference proteome</keyword>
<accession>A0A9Q1E1F1</accession>
<feature type="signal peptide" evidence="2">
    <location>
        <begin position="1"/>
        <end position="21"/>
    </location>
</feature>
<keyword evidence="2" id="KW-0732">Signal</keyword>
<dbReference type="Gene3D" id="2.60.40.10">
    <property type="entry name" value="Immunoglobulins"/>
    <property type="match status" value="1"/>
</dbReference>
<evidence type="ECO:0000313" key="4">
    <source>
        <dbReference type="EMBL" id="KAJ8287887.1"/>
    </source>
</evidence>
<dbReference type="SMART" id="SM00406">
    <property type="entry name" value="IGv"/>
    <property type="match status" value="1"/>
</dbReference>
<evidence type="ECO:0000256" key="1">
    <source>
        <dbReference type="SAM" id="MobiDB-lite"/>
    </source>
</evidence>
<dbReference type="AlphaFoldDB" id="A0A9Q1E1F1"/>
<dbReference type="Proteomes" id="UP001152803">
    <property type="component" value="Unassembled WGS sequence"/>
</dbReference>
<dbReference type="SUPFAM" id="SSF48726">
    <property type="entry name" value="Immunoglobulin"/>
    <property type="match status" value="1"/>
</dbReference>
<dbReference type="InterPro" id="IPR003599">
    <property type="entry name" value="Ig_sub"/>
</dbReference>
<dbReference type="InterPro" id="IPR007110">
    <property type="entry name" value="Ig-like_dom"/>
</dbReference>